<dbReference type="InterPro" id="IPR000917">
    <property type="entry name" value="Sulfatase_N"/>
</dbReference>
<accession>A0A2W2ACN1</accession>
<proteinExistence type="predicted"/>
<gene>
    <name evidence="3" type="ORF">DN068_09260</name>
</gene>
<organism evidence="3 4">
    <name type="scientific">Taibaiella soli</name>
    <dbReference type="NCBI Taxonomy" id="1649169"/>
    <lineage>
        <taxon>Bacteria</taxon>
        <taxon>Pseudomonadati</taxon>
        <taxon>Bacteroidota</taxon>
        <taxon>Chitinophagia</taxon>
        <taxon>Chitinophagales</taxon>
        <taxon>Chitinophagaceae</taxon>
        <taxon>Taibaiella</taxon>
    </lineage>
</organism>
<keyword evidence="1" id="KW-0812">Transmembrane</keyword>
<dbReference type="AlphaFoldDB" id="A0A2W2ACN1"/>
<dbReference type="InterPro" id="IPR017850">
    <property type="entry name" value="Alkaline_phosphatase_core_sf"/>
</dbReference>
<feature type="transmembrane region" description="Helical" evidence="1">
    <location>
        <begin position="96"/>
        <end position="117"/>
    </location>
</feature>
<dbReference type="EMBL" id="QKTW01000015">
    <property type="protein sequence ID" value="PZF73051.1"/>
    <property type="molecule type" value="Genomic_DNA"/>
</dbReference>
<keyword evidence="1" id="KW-0472">Membrane</keyword>
<protein>
    <recommendedName>
        <fullName evidence="2">Sulfatase N-terminal domain-containing protein</fullName>
    </recommendedName>
</protein>
<feature type="transmembrane region" description="Helical" evidence="1">
    <location>
        <begin position="12"/>
        <end position="33"/>
    </location>
</feature>
<evidence type="ECO:0000259" key="2">
    <source>
        <dbReference type="Pfam" id="PF00884"/>
    </source>
</evidence>
<dbReference type="Proteomes" id="UP000248745">
    <property type="component" value="Unassembled WGS sequence"/>
</dbReference>
<keyword evidence="1" id="KW-1133">Transmembrane helix</keyword>
<comment type="caution">
    <text evidence="3">The sequence shown here is derived from an EMBL/GenBank/DDBJ whole genome shotgun (WGS) entry which is preliminary data.</text>
</comment>
<dbReference type="Pfam" id="PF00884">
    <property type="entry name" value="Sulfatase"/>
    <property type="match status" value="1"/>
</dbReference>
<dbReference type="RefSeq" id="WP_110998629.1">
    <property type="nucleotide sequence ID" value="NZ_QKTW01000015.1"/>
</dbReference>
<feature type="transmembrane region" description="Helical" evidence="1">
    <location>
        <begin position="129"/>
        <end position="148"/>
    </location>
</feature>
<feature type="transmembrane region" description="Helical" evidence="1">
    <location>
        <begin position="39"/>
        <end position="57"/>
    </location>
</feature>
<evidence type="ECO:0000256" key="1">
    <source>
        <dbReference type="SAM" id="Phobius"/>
    </source>
</evidence>
<evidence type="ECO:0000313" key="3">
    <source>
        <dbReference type="EMBL" id="PZF73051.1"/>
    </source>
</evidence>
<sequence>MPAPQAILKQWKLFPFLLPLFFVIHGWQHYFGLVGVKDVLQLSVIYLAVAAVLYRVIRLFAKDRMSAAVLCFLILLLQLYWGDTLGLAKAQFPDGFFSKIPVVFAIWTIAIIAGYFLFKKLGDKTQQQFVFYLNLLFVIYLLVDISVITGKSFNHRKVVAGQESTSANTTAATHWNVYFILFDEYAGSKSLREDYGFDNAATDSFLRAHNFSIQEHSRSNYPQTFFSMASILNANYLTGVNPKAVRPADYKQAIKNIKESSVVKTFVQQDYLFNNCSYFDVGNMPALSQNEFLLSGTEIITANTLYDLFVKDYLQMLHLKSDEAVYRTNTYNNKMMDRVMEQAKEPKQKPVFVYCHLTMPHPPFYYGPNGNLYTPDSVEYGFFHNRTQHYLYNVAHANLKMKMLVDSILHYDHNAAILLLSDHGYRVPYDTVNLAAKFRNLNAVYFPDKNYQSLYDSISNVNVLRVIMNKVLGTNYQMLPDSTSELNDVK</sequence>
<feature type="transmembrane region" description="Helical" evidence="1">
    <location>
        <begin position="64"/>
        <end position="81"/>
    </location>
</feature>
<reference evidence="3 4" key="1">
    <citation type="submission" date="2018-06" db="EMBL/GenBank/DDBJ databases">
        <title>Mucibacter soli gen. nov., sp. nov., a new member of the family Chitinophagaceae producing mucin.</title>
        <authorList>
            <person name="Kim M.-K."/>
            <person name="Park S."/>
            <person name="Kim T.-S."/>
            <person name="Joung Y."/>
            <person name="Han J.-H."/>
            <person name="Kim S.B."/>
        </authorList>
    </citation>
    <scope>NUCLEOTIDE SEQUENCE [LARGE SCALE GENOMIC DNA]</scope>
    <source>
        <strain evidence="3 4">R1-15</strain>
    </source>
</reference>
<name>A0A2W2ACN1_9BACT</name>
<evidence type="ECO:0000313" key="4">
    <source>
        <dbReference type="Proteomes" id="UP000248745"/>
    </source>
</evidence>
<keyword evidence="4" id="KW-1185">Reference proteome</keyword>
<dbReference type="OrthoDB" id="681113at2"/>
<dbReference type="Gene3D" id="3.40.720.10">
    <property type="entry name" value="Alkaline Phosphatase, subunit A"/>
    <property type="match status" value="1"/>
</dbReference>
<feature type="domain" description="Sulfatase N-terminal" evidence="2">
    <location>
        <begin position="206"/>
        <end position="461"/>
    </location>
</feature>
<dbReference type="SUPFAM" id="SSF53649">
    <property type="entry name" value="Alkaline phosphatase-like"/>
    <property type="match status" value="1"/>
</dbReference>